<dbReference type="PANTHER" id="PTHR31377:SF0">
    <property type="entry name" value="AGMATINE DEIMINASE-RELATED"/>
    <property type="match status" value="1"/>
</dbReference>
<dbReference type="GO" id="GO:0047632">
    <property type="term" value="F:agmatine deiminase activity"/>
    <property type="evidence" value="ECO:0007669"/>
    <property type="project" value="TreeGrafter"/>
</dbReference>
<organism evidence="2 3">
    <name type="scientific">Candidatus Nomurabacteria bacterium GW2011_GWE1_35_16</name>
    <dbReference type="NCBI Taxonomy" id="1618761"/>
    <lineage>
        <taxon>Bacteria</taxon>
        <taxon>Candidatus Nomuraibacteriota</taxon>
    </lineage>
</organism>
<dbReference type="GO" id="GO:0009446">
    <property type="term" value="P:putrescine biosynthetic process"/>
    <property type="evidence" value="ECO:0007669"/>
    <property type="project" value="InterPro"/>
</dbReference>
<reference evidence="2 3" key="1">
    <citation type="journal article" date="2015" name="Nature">
        <title>rRNA introns, odd ribosomes, and small enigmatic genomes across a large radiation of phyla.</title>
        <authorList>
            <person name="Brown C.T."/>
            <person name="Hug L.A."/>
            <person name="Thomas B.C."/>
            <person name="Sharon I."/>
            <person name="Castelle C.J."/>
            <person name="Singh A."/>
            <person name="Wilkins M.J."/>
            <person name="Williams K.H."/>
            <person name="Banfield J.F."/>
        </authorList>
    </citation>
    <scope>NUCLEOTIDE SEQUENCE [LARGE SCALE GENOMIC DNA]</scope>
</reference>
<dbReference type="Pfam" id="PF04371">
    <property type="entry name" value="PAD_porph"/>
    <property type="match status" value="1"/>
</dbReference>
<comment type="caution">
    <text evidence="2">The sequence shown here is derived from an EMBL/GenBank/DDBJ whole genome shotgun (WGS) entry which is preliminary data.</text>
</comment>
<dbReference type="GO" id="GO:0004668">
    <property type="term" value="F:protein-arginine deiminase activity"/>
    <property type="evidence" value="ECO:0007669"/>
    <property type="project" value="InterPro"/>
</dbReference>
<gene>
    <name evidence="2" type="ORF">UR64_C0005G0015</name>
</gene>
<dbReference type="Gene3D" id="3.75.10.10">
    <property type="entry name" value="L-arginine/glycine Amidinotransferase, Chain A"/>
    <property type="match status" value="1"/>
</dbReference>
<evidence type="ECO:0000313" key="2">
    <source>
        <dbReference type="EMBL" id="KKP66553.1"/>
    </source>
</evidence>
<dbReference type="Proteomes" id="UP000034952">
    <property type="component" value="Unassembled WGS sequence"/>
</dbReference>
<dbReference type="PANTHER" id="PTHR31377">
    <property type="entry name" value="AGMATINE DEIMINASE-RELATED"/>
    <property type="match status" value="1"/>
</dbReference>
<dbReference type="PATRIC" id="fig|1618761.3.peg.288"/>
<name>A0A0G0BAU4_9BACT</name>
<evidence type="ECO:0000256" key="1">
    <source>
        <dbReference type="ARBA" id="ARBA00022801"/>
    </source>
</evidence>
<dbReference type="SUPFAM" id="SSF55909">
    <property type="entry name" value="Pentein"/>
    <property type="match status" value="1"/>
</dbReference>
<proteinExistence type="predicted"/>
<dbReference type="AlphaFoldDB" id="A0A0G0BAU4"/>
<dbReference type="InterPro" id="IPR007466">
    <property type="entry name" value="Peptidyl-Arg-deiminase_porph"/>
</dbReference>
<dbReference type="EMBL" id="LBPY01000005">
    <property type="protein sequence ID" value="KKP66553.1"/>
    <property type="molecule type" value="Genomic_DNA"/>
</dbReference>
<protein>
    <submittedName>
        <fullName evidence="2">Agmatine deiminase</fullName>
    </submittedName>
</protein>
<evidence type="ECO:0000313" key="3">
    <source>
        <dbReference type="Proteomes" id="UP000034952"/>
    </source>
</evidence>
<sequence length="350" mass="40084">MTETPKELGYSMPAEWEKHSAVWLAWPYDVTTFPNIVPDVEISYCEIIKALEGSEKVNLIIRTSGKERIEKMLIDSGADMNNIVFFEENYGDVWTRDYAPITLFNKEKNNKVYVKWNYNVYGKGHEAYFADLVKDDKVFNNIIDESKYKVYRPEVVLEGGAIESNGRGTLMTTEQCLLNFNRNGDFSKEQYEKYLKDYLGVENIIWLKNGIINDHTDGHIDEVARFVAPDTIVCAYEDDINDPNFHILDDNFSILTNAVDKDGNKFKVIKLPMPHMDYDDGVKAPVSYANFYIGNSVVLMSVFNDENDEKAKGIIQSLFPNHKIIGIDCTKIIYGGGAIHCMTMQEYSDR</sequence>
<accession>A0A0G0BAU4</accession>
<keyword evidence="1" id="KW-0378">Hydrolase</keyword>